<reference evidence="1 2" key="1">
    <citation type="journal article" date="2018" name="PLoS Genet.">
        <title>Population sequencing reveals clonal diversity and ancestral inbreeding in the grapevine cultivar Chardonnay.</title>
        <authorList>
            <person name="Roach M.J."/>
            <person name="Johnson D.L."/>
            <person name="Bohlmann J."/>
            <person name="van Vuuren H.J."/>
            <person name="Jones S.J."/>
            <person name="Pretorius I.S."/>
            <person name="Schmidt S.A."/>
            <person name="Borneman A.R."/>
        </authorList>
    </citation>
    <scope>NUCLEOTIDE SEQUENCE [LARGE SCALE GENOMIC DNA]</scope>
    <source>
        <strain evidence="2">cv. Chardonnay</strain>
        <tissue evidence="1">Leaf</tissue>
    </source>
</reference>
<dbReference type="Proteomes" id="UP000288805">
    <property type="component" value="Unassembled WGS sequence"/>
</dbReference>
<name>A0A438K2Z8_VITVI</name>
<sequence length="38" mass="4296">MGVFSFPTDLAFFFDPNENCLVECLKSCCSDSSPPRYK</sequence>
<gene>
    <name evidence="1" type="ORF">CK203_009162</name>
</gene>
<evidence type="ECO:0000313" key="2">
    <source>
        <dbReference type="Proteomes" id="UP000288805"/>
    </source>
</evidence>
<accession>A0A438K2Z8</accession>
<proteinExistence type="predicted"/>
<organism evidence="1 2">
    <name type="scientific">Vitis vinifera</name>
    <name type="common">Grape</name>
    <dbReference type="NCBI Taxonomy" id="29760"/>
    <lineage>
        <taxon>Eukaryota</taxon>
        <taxon>Viridiplantae</taxon>
        <taxon>Streptophyta</taxon>
        <taxon>Embryophyta</taxon>
        <taxon>Tracheophyta</taxon>
        <taxon>Spermatophyta</taxon>
        <taxon>Magnoliopsida</taxon>
        <taxon>eudicotyledons</taxon>
        <taxon>Gunneridae</taxon>
        <taxon>Pentapetalae</taxon>
        <taxon>rosids</taxon>
        <taxon>Vitales</taxon>
        <taxon>Vitaceae</taxon>
        <taxon>Viteae</taxon>
        <taxon>Vitis</taxon>
    </lineage>
</organism>
<dbReference type="AlphaFoldDB" id="A0A438K2Z8"/>
<protein>
    <submittedName>
        <fullName evidence="1">Uncharacterized protein</fullName>
    </submittedName>
</protein>
<dbReference type="EMBL" id="QGNW01000018">
    <property type="protein sequence ID" value="RVX15584.1"/>
    <property type="molecule type" value="Genomic_DNA"/>
</dbReference>
<dbReference type="InterPro" id="IPR027443">
    <property type="entry name" value="IPNS-like_sf"/>
</dbReference>
<dbReference type="Gene3D" id="2.60.120.330">
    <property type="entry name" value="B-lactam Antibiotic, Isopenicillin N Synthase, Chain"/>
    <property type="match status" value="1"/>
</dbReference>
<comment type="caution">
    <text evidence="1">The sequence shown here is derived from an EMBL/GenBank/DDBJ whole genome shotgun (WGS) entry which is preliminary data.</text>
</comment>
<evidence type="ECO:0000313" key="1">
    <source>
        <dbReference type="EMBL" id="RVX15584.1"/>
    </source>
</evidence>